<keyword evidence="3" id="KW-1185">Reference proteome</keyword>
<evidence type="ECO:0000313" key="3">
    <source>
        <dbReference type="Proteomes" id="UP000324497"/>
    </source>
</evidence>
<geneLocation type="plasmid" evidence="3">
    <name>pl11827-3</name>
</geneLocation>
<protein>
    <recommendedName>
        <fullName evidence="1">HTH cro/C1-type domain-containing protein</fullName>
    </recommendedName>
</protein>
<organism evidence="2 3">
    <name type="scientific">Liquorilactobacillus nagelii</name>
    <dbReference type="NCBI Taxonomy" id="82688"/>
    <lineage>
        <taxon>Bacteria</taxon>
        <taxon>Bacillati</taxon>
        <taxon>Bacillota</taxon>
        <taxon>Bacilli</taxon>
        <taxon>Lactobacillales</taxon>
        <taxon>Lactobacillaceae</taxon>
        <taxon>Liquorilactobacillus</taxon>
    </lineage>
</organism>
<dbReference type="SUPFAM" id="SSF47413">
    <property type="entry name" value="lambda repressor-like DNA-binding domains"/>
    <property type="match status" value="1"/>
</dbReference>
<reference evidence="2 3" key="1">
    <citation type="submission" date="2016-11" db="EMBL/GenBank/DDBJ databases">
        <title>Interaction between Lactobacillus species and yeast in water kefir.</title>
        <authorList>
            <person name="Behr J."/>
            <person name="Xu D."/>
            <person name="Vogel R.F."/>
        </authorList>
    </citation>
    <scope>NUCLEOTIDE SEQUENCE [LARGE SCALE GENOMIC DNA]</scope>
    <source>
        <strain evidence="2 3">TMW 1.1827</strain>
        <plasmid evidence="3">pl11827-3</plasmid>
    </source>
</reference>
<accession>A0A3Q8D0D6</accession>
<sequence>MQDLKDFNNFISESVSLLEQKKGITHEQVASYLGVSETFIKHVNSNRFSAHYNVFHLWKLSKLFNVELDQLTPPLNNFSSFKKVRRYATQTDYEEFIKKYQSKEVI</sequence>
<dbReference type="GO" id="GO:0003677">
    <property type="term" value="F:DNA binding"/>
    <property type="evidence" value="ECO:0007669"/>
    <property type="project" value="InterPro"/>
</dbReference>
<feature type="domain" description="HTH cro/C1-type" evidence="1">
    <location>
        <begin position="20"/>
        <end position="71"/>
    </location>
</feature>
<dbReference type="RefSeq" id="WP_148127383.1">
    <property type="nucleotide sequence ID" value="NZ_CP018183.1"/>
</dbReference>
<dbReference type="InterPro" id="IPR010982">
    <property type="entry name" value="Lambda_DNA-bd_dom_sf"/>
</dbReference>
<dbReference type="Gene3D" id="1.10.260.40">
    <property type="entry name" value="lambda repressor-like DNA-binding domains"/>
    <property type="match status" value="1"/>
</dbReference>
<evidence type="ECO:0000259" key="1">
    <source>
        <dbReference type="PROSITE" id="PS50943"/>
    </source>
</evidence>
<evidence type="ECO:0000313" key="2">
    <source>
        <dbReference type="EMBL" id="AUJ33387.1"/>
    </source>
</evidence>
<dbReference type="AlphaFoldDB" id="A0A3Q8D0D6"/>
<dbReference type="PROSITE" id="PS50943">
    <property type="entry name" value="HTH_CROC1"/>
    <property type="match status" value="1"/>
</dbReference>
<keyword evidence="2" id="KW-0614">Plasmid</keyword>
<dbReference type="KEGG" id="lng:BSQ50_12195"/>
<dbReference type="CDD" id="cd00093">
    <property type="entry name" value="HTH_XRE"/>
    <property type="match status" value="1"/>
</dbReference>
<name>A0A3Q8D0D6_9LACO</name>
<dbReference type="EMBL" id="CP018183">
    <property type="protein sequence ID" value="AUJ33387.1"/>
    <property type="molecule type" value="Genomic_DNA"/>
</dbReference>
<gene>
    <name evidence="2" type="ORF">BSQ50_12195</name>
</gene>
<dbReference type="Proteomes" id="UP000324497">
    <property type="component" value="Plasmid pL11827-3"/>
</dbReference>
<dbReference type="InterPro" id="IPR001387">
    <property type="entry name" value="Cro/C1-type_HTH"/>
</dbReference>
<proteinExistence type="predicted"/>